<sequence length="108" mass="12224">KMTQLKSIQRHPEIKNQLLWDLLSKLLEFDTKKRISATDALKHPDFISSEAIADISKDQQDLASLAAVAELEGDKSISEFDKDPTFIVAESAIKQFIINFIQLNQPKL</sequence>
<evidence type="ECO:0000313" key="2">
    <source>
        <dbReference type="Proteomes" id="UP000324800"/>
    </source>
</evidence>
<reference evidence="1 2" key="1">
    <citation type="submission" date="2019-03" db="EMBL/GenBank/DDBJ databases">
        <title>Single cell metagenomics reveals metabolic interactions within the superorganism composed of flagellate Streblomastix strix and complex community of Bacteroidetes bacteria on its surface.</title>
        <authorList>
            <person name="Treitli S.C."/>
            <person name="Kolisko M."/>
            <person name="Husnik F."/>
            <person name="Keeling P."/>
            <person name="Hampl V."/>
        </authorList>
    </citation>
    <scope>NUCLEOTIDE SEQUENCE [LARGE SCALE GENOMIC DNA]</scope>
    <source>
        <strain evidence="1">ST1C</strain>
    </source>
</reference>
<evidence type="ECO:0000313" key="1">
    <source>
        <dbReference type="EMBL" id="KAA6370491.1"/>
    </source>
</evidence>
<organism evidence="1 2">
    <name type="scientific">Streblomastix strix</name>
    <dbReference type="NCBI Taxonomy" id="222440"/>
    <lineage>
        <taxon>Eukaryota</taxon>
        <taxon>Metamonada</taxon>
        <taxon>Preaxostyla</taxon>
        <taxon>Oxymonadida</taxon>
        <taxon>Streblomastigidae</taxon>
        <taxon>Streblomastix</taxon>
    </lineage>
</organism>
<dbReference type="SUPFAM" id="SSF56112">
    <property type="entry name" value="Protein kinase-like (PK-like)"/>
    <property type="match status" value="1"/>
</dbReference>
<dbReference type="InterPro" id="IPR011009">
    <property type="entry name" value="Kinase-like_dom_sf"/>
</dbReference>
<protein>
    <recommendedName>
        <fullName evidence="3">Protein kinase domain-containing protein</fullName>
    </recommendedName>
</protein>
<dbReference type="Gene3D" id="1.10.510.10">
    <property type="entry name" value="Transferase(Phosphotransferase) domain 1"/>
    <property type="match status" value="1"/>
</dbReference>
<proteinExistence type="predicted"/>
<feature type="non-terminal residue" evidence="1">
    <location>
        <position position="1"/>
    </location>
</feature>
<dbReference type="Proteomes" id="UP000324800">
    <property type="component" value="Unassembled WGS sequence"/>
</dbReference>
<evidence type="ECO:0008006" key="3">
    <source>
        <dbReference type="Google" id="ProtNLM"/>
    </source>
</evidence>
<comment type="caution">
    <text evidence="1">The sequence shown here is derived from an EMBL/GenBank/DDBJ whole genome shotgun (WGS) entry which is preliminary data.</text>
</comment>
<dbReference type="EMBL" id="SNRW01015330">
    <property type="protein sequence ID" value="KAA6370491.1"/>
    <property type="molecule type" value="Genomic_DNA"/>
</dbReference>
<gene>
    <name evidence="1" type="ORF">EZS28_033982</name>
</gene>
<dbReference type="AlphaFoldDB" id="A0A5J4UK57"/>
<accession>A0A5J4UK57</accession>
<name>A0A5J4UK57_9EUKA</name>